<reference evidence="1" key="1">
    <citation type="submission" date="2014-11" db="EMBL/GenBank/DDBJ databases">
        <authorList>
            <person name="Amaro Gonzalez C."/>
        </authorList>
    </citation>
    <scope>NUCLEOTIDE SEQUENCE</scope>
</reference>
<organism evidence="1">
    <name type="scientific">Anguilla anguilla</name>
    <name type="common">European freshwater eel</name>
    <name type="synonym">Muraena anguilla</name>
    <dbReference type="NCBI Taxonomy" id="7936"/>
    <lineage>
        <taxon>Eukaryota</taxon>
        <taxon>Metazoa</taxon>
        <taxon>Chordata</taxon>
        <taxon>Craniata</taxon>
        <taxon>Vertebrata</taxon>
        <taxon>Euteleostomi</taxon>
        <taxon>Actinopterygii</taxon>
        <taxon>Neopterygii</taxon>
        <taxon>Teleostei</taxon>
        <taxon>Anguilliformes</taxon>
        <taxon>Anguillidae</taxon>
        <taxon>Anguilla</taxon>
    </lineage>
</organism>
<name>A0A0E9XT72_ANGAN</name>
<accession>A0A0E9XT72</accession>
<reference evidence="1" key="2">
    <citation type="journal article" date="2015" name="Fish Shellfish Immunol.">
        <title>Early steps in the European eel (Anguilla anguilla)-Vibrio vulnificus interaction in the gills: Role of the RtxA13 toxin.</title>
        <authorList>
            <person name="Callol A."/>
            <person name="Pajuelo D."/>
            <person name="Ebbesson L."/>
            <person name="Teles M."/>
            <person name="MacKenzie S."/>
            <person name="Amaro C."/>
        </authorList>
    </citation>
    <scope>NUCLEOTIDE SEQUENCE</scope>
</reference>
<dbReference type="AlphaFoldDB" id="A0A0E9XT72"/>
<proteinExistence type="predicted"/>
<protein>
    <submittedName>
        <fullName evidence="1">Uncharacterized protein</fullName>
    </submittedName>
</protein>
<sequence>MRTEEEHCGSSSLHFGSIKRTYQLRCQ</sequence>
<dbReference type="EMBL" id="GBXM01003517">
    <property type="protein sequence ID" value="JAI05061.1"/>
    <property type="molecule type" value="Transcribed_RNA"/>
</dbReference>
<evidence type="ECO:0000313" key="1">
    <source>
        <dbReference type="EMBL" id="JAI05061.1"/>
    </source>
</evidence>